<feature type="signal peptide" evidence="3">
    <location>
        <begin position="1"/>
        <end position="26"/>
    </location>
</feature>
<feature type="chain" id="PRO_5003035230" evidence="3">
    <location>
        <begin position="27"/>
        <end position="238"/>
    </location>
</feature>
<dbReference type="AlphaFoldDB" id="D2QWQ2"/>
<name>D2QWQ2_PIRSD</name>
<dbReference type="SMART" id="SM00935">
    <property type="entry name" value="OmpH"/>
    <property type="match status" value="1"/>
</dbReference>
<accession>D2QWQ2</accession>
<evidence type="ECO:0000313" key="4">
    <source>
        <dbReference type="EMBL" id="ADB17855.1"/>
    </source>
</evidence>
<gene>
    <name evidence="4" type="ordered locus">Psta_3191</name>
</gene>
<reference evidence="4 5" key="1">
    <citation type="journal article" date="2009" name="Stand. Genomic Sci.">
        <title>Complete genome sequence of Pirellula staleyi type strain (ATCC 27377).</title>
        <authorList>
            <person name="Clum A."/>
            <person name="Tindall B.J."/>
            <person name="Sikorski J."/>
            <person name="Ivanova N."/>
            <person name="Mavrommatis K."/>
            <person name="Lucas S."/>
            <person name="Glavina del Rio T."/>
            <person name="Nolan M."/>
            <person name="Chen F."/>
            <person name="Tice H."/>
            <person name="Pitluck S."/>
            <person name="Cheng J.F."/>
            <person name="Chertkov O."/>
            <person name="Brettin T."/>
            <person name="Han C."/>
            <person name="Detter J.C."/>
            <person name="Kuske C."/>
            <person name="Bruce D."/>
            <person name="Goodwin L."/>
            <person name="Ovchinikova G."/>
            <person name="Pati A."/>
            <person name="Mikhailova N."/>
            <person name="Chen A."/>
            <person name="Palaniappan K."/>
            <person name="Land M."/>
            <person name="Hauser L."/>
            <person name="Chang Y.J."/>
            <person name="Jeffries C.D."/>
            <person name="Chain P."/>
            <person name="Rohde M."/>
            <person name="Goker M."/>
            <person name="Bristow J."/>
            <person name="Eisen J.A."/>
            <person name="Markowitz V."/>
            <person name="Hugenholtz P."/>
            <person name="Kyrpides N.C."/>
            <person name="Klenk H.P."/>
            <person name="Lapidus A."/>
        </authorList>
    </citation>
    <scope>NUCLEOTIDE SEQUENCE [LARGE SCALE GENOMIC DNA]</scope>
    <source>
        <strain evidence="5">ATCC 27377 / DSM 6068 / ICPB 4128</strain>
    </source>
</reference>
<keyword evidence="1" id="KW-0175">Coiled coil</keyword>
<dbReference type="SUPFAM" id="SSF111384">
    <property type="entry name" value="OmpH-like"/>
    <property type="match status" value="1"/>
</dbReference>
<dbReference type="Pfam" id="PF03938">
    <property type="entry name" value="OmpH"/>
    <property type="match status" value="1"/>
</dbReference>
<organism evidence="4 5">
    <name type="scientific">Pirellula staleyi (strain ATCC 27377 / DSM 6068 / ICPB 4128)</name>
    <name type="common">Pirella staleyi</name>
    <dbReference type="NCBI Taxonomy" id="530564"/>
    <lineage>
        <taxon>Bacteria</taxon>
        <taxon>Pseudomonadati</taxon>
        <taxon>Planctomycetota</taxon>
        <taxon>Planctomycetia</taxon>
        <taxon>Pirellulales</taxon>
        <taxon>Pirellulaceae</taxon>
        <taxon>Pirellula</taxon>
    </lineage>
</organism>
<feature type="coiled-coil region" evidence="1">
    <location>
        <begin position="70"/>
        <end position="97"/>
    </location>
</feature>
<dbReference type="Gene3D" id="3.30.910.20">
    <property type="entry name" value="Skp domain"/>
    <property type="match status" value="1"/>
</dbReference>
<dbReference type="OrthoDB" id="273168at2"/>
<feature type="region of interest" description="Disordered" evidence="2">
    <location>
        <begin position="208"/>
        <end position="238"/>
    </location>
</feature>
<dbReference type="Proteomes" id="UP000001887">
    <property type="component" value="Chromosome"/>
</dbReference>
<evidence type="ECO:0000256" key="1">
    <source>
        <dbReference type="SAM" id="Coils"/>
    </source>
</evidence>
<proteinExistence type="predicted"/>
<dbReference type="eggNOG" id="COG2825">
    <property type="taxonomic scope" value="Bacteria"/>
</dbReference>
<dbReference type="GO" id="GO:0051082">
    <property type="term" value="F:unfolded protein binding"/>
    <property type="evidence" value="ECO:0007669"/>
    <property type="project" value="InterPro"/>
</dbReference>
<evidence type="ECO:0000256" key="2">
    <source>
        <dbReference type="SAM" id="MobiDB-lite"/>
    </source>
</evidence>
<dbReference type="InterPro" id="IPR005632">
    <property type="entry name" value="Chaperone_Skp"/>
</dbReference>
<dbReference type="STRING" id="530564.Psta_3191"/>
<dbReference type="KEGG" id="psl:Psta_3191"/>
<dbReference type="InterPro" id="IPR024930">
    <property type="entry name" value="Skp_dom_sf"/>
</dbReference>
<keyword evidence="5" id="KW-1185">Reference proteome</keyword>
<dbReference type="HOGENOM" id="CLU_1165015_0_0_0"/>
<sequence precursor="true">MRVNFFTATVVAGLVAILGLTQQANAQGVAPGAPAARPAAAPAAAASGTNVAVIDVAHIFKNHTRFNGMMMDIKKDIEDFEAIVRNEQKKFNAMREELVQFKPSSIEYKQKEEELARVQADLQVKVGIKRKEFLEQEAAVYYRVYREVEQAVGVFAQRNRIGLVLRYNGDDIKQEDRASVLQGVNRAVVYQMNLDITEFVLQMLNANAPAAPAPGPSPGPQGSISRPNPVGPQVPRTR</sequence>
<keyword evidence="3" id="KW-0732">Signal</keyword>
<evidence type="ECO:0000313" key="5">
    <source>
        <dbReference type="Proteomes" id="UP000001887"/>
    </source>
</evidence>
<protein>
    <submittedName>
        <fullName evidence="4">Outer membrane chaperone Skp (OmpH)</fullName>
    </submittedName>
</protein>
<dbReference type="EMBL" id="CP001848">
    <property type="protein sequence ID" value="ADB17855.1"/>
    <property type="molecule type" value="Genomic_DNA"/>
</dbReference>
<evidence type="ECO:0000256" key="3">
    <source>
        <dbReference type="SAM" id="SignalP"/>
    </source>
</evidence>